<name>D4M3G8_9FIRM</name>
<gene>
    <name evidence="1" type="ORF">RTO_11010</name>
</gene>
<proteinExistence type="predicted"/>
<evidence type="ECO:0000313" key="1">
    <source>
        <dbReference type="EMBL" id="CBL25780.1"/>
    </source>
</evidence>
<reference evidence="1 2" key="1">
    <citation type="submission" date="2010-03" db="EMBL/GenBank/DDBJ databases">
        <title>The genome sequence of Ruminococcus torques L2-14.</title>
        <authorList>
            <consortium name="metaHIT consortium -- http://www.metahit.eu/"/>
            <person name="Pajon A."/>
            <person name="Turner K."/>
            <person name="Parkhill J."/>
            <person name="Duncan S."/>
            <person name="Flint H."/>
        </authorList>
    </citation>
    <scope>NUCLEOTIDE SEQUENCE [LARGE SCALE GENOMIC DNA]</scope>
    <source>
        <strain evidence="1 2">L2-14</strain>
    </source>
</reference>
<sequence length="18" mass="2267">MRFETVKQELKKEMKKNV</sequence>
<dbReference type="AlphaFoldDB" id="D4M3G8"/>
<protein>
    <submittedName>
        <fullName evidence="1">Uncharacterized protein</fullName>
    </submittedName>
</protein>
<evidence type="ECO:0000313" key="2">
    <source>
        <dbReference type="Proteomes" id="UP000008956"/>
    </source>
</evidence>
<reference evidence="1 2" key="2">
    <citation type="submission" date="2010-03" db="EMBL/GenBank/DDBJ databases">
        <authorList>
            <person name="Pajon A."/>
        </authorList>
    </citation>
    <scope>NUCLEOTIDE SEQUENCE [LARGE SCALE GENOMIC DNA]</scope>
    <source>
        <strain evidence="1 2">L2-14</strain>
    </source>
</reference>
<organism evidence="1 2">
    <name type="scientific">[Ruminococcus] torques L2-14</name>
    <dbReference type="NCBI Taxonomy" id="657313"/>
    <lineage>
        <taxon>Bacteria</taxon>
        <taxon>Bacillati</taxon>
        <taxon>Bacillota</taxon>
        <taxon>Clostridia</taxon>
        <taxon>Lachnospirales</taxon>
        <taxon>Lachnospiraceae</taxon>
        <taxon>Mediterraneibacter</taxon>
    </lineage>
</organism>
<dbReference type="Proteomes" id="UP000008956">
    <property type="component" value="Chromosome"/>
</dbReference>
<accession>D4M3G8</accession>
<dbReference type="KEGG" id="rto:RTO_11010"/>
<dbReference type="EMBL" id="FP929055">
    <property type="protein sequence ID" value="CBL25780.1"/>
    <property type="molecule type" value="Genomic_DNA"/>
</dbReference>
<dbReference type="HOGENOM" id="CLU_3430880_0_0_9"/>